<proteinExistence type="predicted"/>
<dbReference type="InterPro" id="IPR021516">
    <property type="entry name" value="DUF3179"/>
</dbReference>
<evidence type="ECO:0000313" key="2">
    <source>
        <dbReference type="Proteomes" id="UP001296873"/>
    </source>
</evidence>
<dbReference type="RefSeq" id="WP_200343951.1">
    <property type="nucleotide sequence ID" value="NZ_NRRL01000164.1"/>
</dbReference>
<gene>
    <name evidence="1" type="ORF">CKO28_25025</name>
</gene>
<organism evidence="1 2">
    <name type="scientific">Rhodovibrio sodomensis</name>
    <dbReference type="NCBI Taxonomy" id="1088"/>
    <lineage>
        <taxon>Bacteria</taxon>
        <taxon>Pseudomonadati</taxon>
        <taxon>Pseudomonadota</taxon>
        <taxon>Alphaproteobacteria</taxon>
        <taxon>Rhodospirillales</taxon>
        <taxon>Rhodovibrionaceae</taxon>
        <taxon>Rhodovibrio</taxon>
    </lineage>
</organism>
<dbReference type="EMBL" id="NRRL01000164">
    <property type="protein sequence ID" value="MBK1671267.1"/>
    <property type="molecule type" value="Genomic_DNA"/>
</dbReference>
<name>A0ABS1DMD5_9PROT</name>
<evidence type="ECO:0000313" key="1">
    <source>
        <dbReference type="EMBL" id="MBK1671267.1"/>
    </source>
</evidence>
<protein>
    <recommendedName>
        <fullName evidence="3">DUF3179 domain-containing protein</fullName>
    </recommendedName>
</protein>
<dbReference type="Proteomes" id="UP001296873">
    <property type="component" value="Unassembled WGS sequence"/>
</dbReference>
<dbReference type="InterPro" id="IPR006311">
    <property type="entry name" value="TAT_signal"/>
</dbReference>
<accession>A0ABS1DMD5</accession>
<comment type="caution">
    <text evidence="1">The sequence shown here is derived from an EMBL/GenBank/DDBJ whole genome shotgun (WGS) entry which is preliminary data.</text>
</comment>
<sequence length="341" mass="37491">MPKKLDRRSLLKAGLATGAVGSVGAGIHGMMRPGDIFVGASHAATPPPFPTGDTRPVQAAFDTYRDAMQSGGPGKDGIPSIDDPVFIEAHAADSLDDGDIVFGIEPERDRPKAYPQKILVQHEIANDRVDGTGLAVTYCPLTGTAIGFARQDITFGVSGRLLNSNLVMYDRASDTWFPQVLSVGIKGPHTGAFLREYPMVWTTWGRWRRKHPDTRVLSTDTGYFRNYQRDPYGSYNPVAGYYEPDSRLMFPVLNRDNRFPAKHMVLGARTSGGAAAFSLDRLSKDGRIEAEVGGERLVARYEADLDTGYVHRKGASGERITAFQAMWFAWYAFYPETAVYA</sequence>
<dbReference type="Pfam" id="PF11376">
    <property type="entry name" value="DUF3179"/>
    <property type="match status" value="1"/>
</dbReference>
<keyword evidence="2" id="KW-1185">Reference proteome</keyword>
<evidence type="ECO:0008006" key="3">
    <source>
        <dbReference type="Google" id="ProtNLM"/>
    </source>
</evidence>
<reference evidence="1 2" key="1">
    <citation type="journal article" date="2020" name="Microorganisms">
        <title>Osmotic Adaptation and Compatible Solute Biosynthesis of Phototrophic Bacteria as Revealed from Genome Analyses.</title>
        <authorList>
            <person name="Imhoff J.F."/>
            <person name="Rahn T."/>
            <person name="Kunzel S."/>
            <person name="Keller A."/>
            <person name="Neulinger S.C."/>
        </authorList>
    </citation>
    <scope>NUCLEOTIDE SEQUENCE [LARGE SCALE GENOMIC DNA]</scope>
    <source>
        <strain evidence="1 2">DSM 9895</strain>
    </source>
</reference>
<dbReference type="PROSITE" id="PS51318">
    <property type="entry name" value="TAT"/>
    <property type="match status" value="1"/>
</dbReference>